<feature type="compositionally biased region" description="Basic residues" evidence="2">
    <location>
        <begin position="308"/>
        <end position="317"/>
    </location>
</feature>
<dbReference type="GO" id="GO:0000056">
    <property type="term" value="P:ribosomal small subunit export from nucleus"/>
    <property type="evidence" value="ECO:0007669"/>
    <property type="project" value="TreeGrafter"/>
</dbReference>
<dbReference type="Pfam" id="PF22493">
    <property type="entry name" value="PUF_NOP9"/>
    <property type="match status" value="1"/>
</dbReference>
<evidence type="ECO:0000256" key="1">
    <source>
        <dbReference type="ARBA" id="ARBA00022737"/>
    </source>
</evidence>
<dbReference type="InterPro" id="IPR040000">
    <property type="entry name" value="NOP9"/>
</dbReference>
<proteinExistence type="predicted"/>
<evidence type="ECO:0000313" key="3">
    <source>
        <dbReference type="EMBL" id="CAE0132273.1"/>
    </source>
</evidence>
<dbReference type="GO" id="GO:0030688">
    <property type="term" value="C:preribosome, small subunit precursor"/>
    <property type="evidence" value="ECO:0007669"/>
    <property type="project" value="TreeGrafter"/>
</dbReference>
<dbReference type="GO" id="GO:0000447">
    <property type="term" value="P:endonucleolytic cleavage in ITS1 to separate SSU-rRNA from 5.8S rRNA and LSU-rRNA from tricistronic rRNA transcript (SSU-rRNA, 5.8S rRNA, LSU-rRNA)"/>
    <property type="evidence" value="ECO:0007669"/>
    <property type="project" value="TreeGrafter"/>
</dbReference>
<reference evidence="4" key="1">
    <citation type="submission" date="2021-01" db="EMBL/GenBank/DDBJ databases">
        <authorList>
            <person name="Corre E."/>
            <person name="Pelletier E."/>
            <person name="Niang G."/>
            <person name="Scheremetjew M."/>
            <person name="Finn R."/>
            <person name="Kale V."/>
            <person name="Holt S."/>
            <person name="Cochrane G."/>
            <person name="Meng A."/>
            <person name="Brown T."/>
            <person name="Cohen L."/>
        </authorList>
    </citation>
    <scope>NUCLEOTIDE SEQUENCE</scope>
    <source>
        <strain evidence="4">RCC927</strain>
    </source>
</reference>
<dbReference type="Gene3D" id="1.25.10.10">
    <property type="entry name" value="Leucine-rich Repeat Variant"/>
    <property type="match status" value="1"/>
</dbReference>
<dbReference type="AlphaFoldDB" id="A0A7S3BDG6"/>
<dbReference type="GO" id="GO:0030686">
    <property type="term" value="C:90S preribosome"/>
    <property type="evidence" value="ECO:0007669"/>
    <property type="project" value="TreeGrafter"/>
</dbReference>
<feature type="region of interest" description="Disordered" evidence="2">
    <location>
        <begin position="151"/>
        <end position="170"/>
    </location>
</feature>
<dbReference type="GO" id="GO:0000480">
    <property type="term" value="P:endonucleolytic cleavage in 5'-ETS of tricistronic rRNA transcript (SSU-rRNA, 5.8S rRNA, LSU-rRNA)"/>
    <property type="evidence" value="ECO:0007669"/>
    <property type="project" value="TreeGrafter"/>
</dbReference>
<sequence length="334" mass="35267">MLAKVLGFPLEAAQRFVDGVAHLSAEVVARVAADRSGGRALEGLLSSTHVETSTKNKLVAKLEGRFAALAAHPHSCFTVERAFTYAGPKQREAIAAELFSARSSLEQTRFGSRLLQHCSVQAYGGGTEDWKAAQAGRARRQDQWEGIFGGEGQQQQAAPGDGAAVAQAGAGGGGGDIGNGGAPAIDATREAAQALGGKRLDGAMEALGFGRKGKGKGSSSRAEQGTEREEGKKASTGKDDIDAAFKGSESGKRKKDKEKLTKEERRARKEAKRKRKEEAEEPQAHAGSADAPHDDSLANVLAAVEKTKPKKKKKKSKAKLEAVDQMIVEALDHF</sequence>
<gene>
    <name evidence="3" type="ORF">PSIN1315_LOCUS3864</name>
    <name evidence="4" type="ORF">PSIN1315_LOCUS3865</name>
</gene>
<dbReference type="InterPro" id="IPR001313">
    <property type="entry name" value="Pumilio_RNA-bd_rpt"/>
</dbReference>
<evidence type="ECO:0000313" key="4">
    <source>
        <dbReference type="EMBL" id="CAE0132275.1"/>
    </source>
</evidence>
<dbReference type="SUPFAM" id="SSF48371">
    <property type="entry name" value="ARM repeat"/>
    <property type="match status" value="1"/>
</dbReference>
<organism evidence="4">
    <name type="scientific">Prasinoderma singulare</name>
    <dbReference type="NCBI Taxonomy" id="676789"/>
    <lineage>
        <taxon>Eukaryota</taxon>
        <taxon>Viridiplantae</taxon>
        <taxon>Prasinodermophyta</taxon>
        <taxon>Prasinodermophyceae</taxon>
        <taxon>Prasinodermales</taxon>
        <taxon>Prasinodermaceae</taxon>
        <taxon>Prasinoderma</taxon>
    </lineage>
</organism>
<feature type="compositionally biased region" description="Basic and acidic residues" evidence="2">
    <location>
        <begin position="257"/>
        <end position="267"/>
    </location>
</feature>
<name>A0A7S3BDG6_9VIRI</name>
<keyword evidence="1" id="KW-0677">Repeat</keyword>
<feature type="compositionally biased region" description="Low complexity" evidence="2">
    <location>
        <begin position="153"/>
        <end position="168"/>
    </location>
</feature>
<dbReference type="EMBL" id="HBHY01005991">
    <property type="protein sequence ID" value="CAE0132273.1"/>
    <property type="molecule type" value="Transcribed_RNA"/>
</dbReference>
<dbReference type="PANTHER" id="PTHR13102:SF0">
    <property type="entry name" value="NUCLEOLAR PROTEIN 9"/>
    <property type="match status" value="1"/>
</dbReference>
<evidence type="ECO:0000256" key="2">
    <source>
        <dbReference type="SAM" id="MobiDB-lite"/>
    </source>
</evidence>
<dbReference type="InterPro" id="IPR011989">
    <property type="entry name" value="ARM-like"/>
</dbReference>
<dbReference type="EMBL" id="HBHY01005993">
    <property type="protein sequence ID" value="CAE0132275.1"/>
    <property type="molecule type" value="Transcribed_RNA"/>
</dbReference>
<feature type="region of interest" description="Disordered" evidence="2">
    <location>
        <begin position="208"/>
        <end position="320"/>
    </location>
</feature>
<feature type="compositionally biased region" description="Basic and acidic residues" evidence="2">
    <location>
        <begin position="224"/>
        <end position="243"/>
    </location>
</feature>
<dbReference type="PANTHER" id="PTHR13102">
    <property type="entry name" value="NUCLEOLAR PROTEIN 9"/>
    <property type="match status" value="1"/>
</dbReference>
<dbReference type="InterPro" id="IPR016024">
    <property type="entry name" value="ARM-type_fold"/>
</dbReference>
<dbReference type="GO" id="GO:0005730">
    <property type="term" value="C:nucleolus"/>
    <property type="evidence" value="ECO:0007669"/>
    <property type="project" value="TreeGrafter"/>
</dbReference>
<dbReference type="GO" id="GO:0000472">
    <property type="term" value="P:endonucleolytic cleavage to generate mature 5'-end of SSU-rRNA from (SSU-rRNA, 5.8S rRNA, LSU-rRNA)"/>
    <property type="evidence" value="ECO:0007669"/>
    <property type="project" value="TreeGrafter"/>
</dbReference>
<protein>
    <submittedName>
        <fullName evidence="4">Uncharacterized protein</fullName>
    </submittedName>
</protein>
<dbReference type="GO" id="GO:0003723">
    <property type="term" value="F:RNA binding"/>
    <property type="evidence" value="ECO:0007669"/>
    <property type="project" value="InterPro"/>
</dbReference>
<accession>A0A7S3BDG6</accession>